<protein>
    <submittedName>
        <fullName evidence="2">GCN5 family acetyltransferase</fullName>
    </submittedName>
</protein>
<dbReference type="Pfam" id="PF00583">
    <property type="entry name" value="Acetyltransf_1"/>
    <property type="match status" value="1"/>
</dbReference>
<dbReference type="OMA" id="NTRVWHA"/>
<reference evidence="2 3" key="1">
    <citation type="submission" date="2015-10" db="EMBL/GenBank/DDBJ databases">
        <authorList>
            <person name="Ju K.-S."/>
            <person name="Doroghazi J.R."/>
            <person name="Metcalf W.W."/>
        </authorList>
    </citation>
    <scope>NUCLEOTIDE SEQUENCE [LARGE SCALE GENOMIC DNA]</scope>
    <source>
        <strain evidence="2 3">NRRL B-24793</strain>
    </source>
</reference>
<dbReference type="Gene3D" id="3.40.630.30">
    <property type="match status" value="1"/>
</dbReference>
<sequence>MSSRAAITTIDGVGSTVDITNQVKVETLAEVYRRVHAHDLHLVDHRAPTVEERLQWTVDAPGFEAALGYVDGYLVGAVAGCPLPPETLWWRDLTAADDPDLAVEWPGRTFAVCEAFVLPEFRRHRLGIRMTTELLTRRGEERVCLAVAETNTRVWHALQRTGFRHVGDLVPFPGWRPHRMLVRALPLTRTP</sequence>
<dbReference type="InterPro" id="IPR000182">
    <property type="entry name" value="GNAT_dom"/>
</dbReference>
<dbReference type="PROSITE" id="PS51186">
    <property type="entry name" value="GNAT"/>
    <property type="match status" value="1"/>
</dbReference>
<proteinExistence type="predicted"/>
<dbReference type="RefSeq" id="WP_013734085.1">
    <property type="nucleotide sequence ID" value="NZ_LMWI01000002.1"/>
</dbReference>
<name>A0A9X0LC77_9ACTN</name>
<organism evidence="2 3">
    <name type="scientific">Micromonospora maris</name>
    <dbReference type="NCBI Taxonomy" id="1003110"/>
    <lineage>
        <taxon>Bacteria</taxon>
        <taxon>Bacillati</taxon>
        <taxon>Actinomycetota</taxon>
        <taxon>Actinomycetes</taxon>
        <taxon>Micromonosporales</taxon>
        <taxon>Micromonosporaceae</taxon>
        <taxon>Micromonospora</taxon>
    </lineage>
</organism>
<dbReference type="Proteomes" id="UP000053246">
    <property type="component" value="Unassembled WGS sequence"/>
</dbReference>
<dbReference type="InterPro" id="IPR016181">
    <property type="entry name" value="Acyl_CoA_acyltransferase"/>
</dbReference>
<dbReference type="SUPFAM" id="SSF55729">
    <property type="entry name" value="Acyl-CoA N-acyltransferases (Nat)"/>
    <property type="match status" value="1"/>
</dbReference>
<gene>
    <name evidence="2" type="ORF">ADL17_16860</name>
</gene>
<dbReference type="GO" id="GO:0016747">
    <property type="term" value="F:acyltransferase activity, transferring groups other than amino-acyl groups"/>
    <property type="evidence" value="ECO:0007669"/>
    <property type="project" value="InterPro"/>
</dbReference>
<evidence type="ECO:0000313" key="3">
    <source>
        <dbReference type="Proteomes" id="UP000053246"/>
    </source>
</evidence>
<comment type="caution">
    <text evidence="2">The sequence shown here is derived from an EMBL/GenBank/DDBJ whole genome shotgun (WGS) entry which is preliminary data.</text>
</comment>
<accession>A0A9X0LC77</accession>
<keyword evidence="3" id="KW-1185">Reference proteome</keyword>
<evidence type="ECO:0000313" key="2">
    <source>
        <dbReference type="EMBL" id="KUJ44814.1"/>
    </source>
</evidence>
<dbReference type="EMBL" id="LMWI01000002">
    <property type="protein sequence ID" value="KUJ44814.1"/>
    <property type="molecule type" value="Genomic_DNA"/>
</dbReference>
<evidence type="ECO:0000259" key="1">
    <source>
        <dbReference type="PROSITE" id="PS51186"/>
    </source>
</evidence>
<feature type="domain" description="N-acetyltransferase" evidence="1">
    <location>
        <begin position="23"/>
        <end position="188"/>
    </location>
</feature>
<dbReference type="AlphaFoldDB" id="A0A9X0LC77"/>